<name>A0A8S1EUY8_9PELO</name>
<evidence type="ECO:0008006" key="5">
    <source>
        <dbReference type="Google" id="ProtNLM"/>
    </source>
</evidence>
<keyword evidence="2" id="KW-0472">Membrane</keyword>
<gene>
    <name evidence="3" type="ORF">CBOVIS_LOCUS9419</name>
</gene>
<accession>A0A8S1EUY8</accession>
<feature type="region of interest" description="Disordered" evidence="1">
    <location>
        <begin position="176"/>
        <end position="226"/>
    </location>
</feature>
<feature type="transmembrane region" description="Helical" evidence="2">
    <location>
        <begin position="81"/>
        <end position="100"/>
    </location>
</feature>
<evidence type="ECO:0000256" key="2">
    <source>
        <dbReference type="SAM" id="Phobius"/>
    </source>
</evidence>
<protein>
    <recommendedName>
        <fullName evidence="5">OCIA domain-containing protein</fullName>
    </recommendedName>
</protein>
<dbReference type="AlphaFoldDB" id="A0A8S1EUY8"/>
<organism evidence="3 4">
    <name type="scientific">Caenorhabditis bovis</name>
    <dbReference type="NCBI Taxonomy" id="2654633"/>
    <lineage>
        <taxon>Eukaryota</taxon>
        <taxon>Metazoa</taxon>
        <taxon>Ecdysozoa</taxon>
        <taxon>Nematoda</taxon>
        <taxon>Chromadorea</taxon>
        <taxon>Rhabditida</taxon>
        <taxon>Rhabditina</taxon>
        <taxon>Rhabditomorpha</taxon>
        <taxon>Rhabditoidea</taxon>
        <taxon>Rhabditidae</taxon>
        <taxon>Peloderinae</taxon>
        <taxon>Caenorhabditis</taxon>
    </lineage>
</organism>
<dbReference type="OrthoDB" id="5826067at2759"/>
<reference evidence="3 4" key="1">
    <citation type="submission" date="2020-04" db="EMBL/GenBank/DDBJ databases">
        <authorList>
            <person name="Laetsch R D."/>
            <person name="Stevens L."/>
            <person name="Kumar S."/>
            <person name="Blaxter L. M."/>
        </authorList>
    </citation>
    <scope>NUCLEOTIDE SEQUENCE [LARGE SCALE GENOMIC DNA]</scope>
</reference>
<evidence type="ECO:0000313" key="4">
    <source>
        <dbReference type="Proteomes" id="UP000494206"/>
    </source>
</evidence>
<keyword evidence="4" id="KW-1185">Reference proteome</keyword>
<keyword evidence="2" id="KW-1133">Transmembrane helix</keyword>
<comment type="caution">
    <text evidence="3">The sequence shown here is derived from an EMBL/GenBank/DDBJ whole genome shotgun (WGS) entry which is preliminary data.</text>
</comment>
<dbReference type="Proteomes" id="UP000494206">
    <property type="component" value="Unassembled WGS sequence"/>
</dbReference>
<keyword evidence="2" id="KW-0812">Transmembrane</keyword>
<proteinExistence type="predicted"/>
<dbReference type="EMBL" id="CADEPM010000006">
    <property type="protein sequence ID" value="CAB3407497.1"/>
    <property type="molecule type" value="Genomic_DNA"/>
</dbReference>
<evidence type="ECO:0000313" key="3">
    <source>
        <dbReference type="EMBL" id="CAB3407497.1"/>
    </source>
</evidence>
<feature type="compositionally biased region" description="Polar residues" evidence="1">
    <location>
        <begin position="211"/>
        <end position="220"/>
    </location>
</feature>
<evidence type="ECO:0000256" key="1">
    <source>
        <dbReference type="SAM" id="MobiDB-lite"/>
    </source>
</evidence>
<sequence>MSGYDGFDKPKQKTELNQEQLHALLNKLSSDEQKELTDMMRNCTTEVTTTRGVPITAAVLGSLYFARTRLPKQYHFGPKGWPFYAIMGVASLTATNMLFMGMCRDKIQPRVQQLWQKYNLGATHTSYDEIRRQNREGKMPASKSYDEKLPEPAIYDSKVDTYDPYSMAYQPLADTTGFSSSIPDDGFSRPSQPKRGGPPPSFLYGDDASFMSGTPSGPSRKSSDFS</sequence>